<dbReference type="InterPro" id="IPR011053">
    <property type="entry name" value="Single_hybrid_motif"/>
</dbReference>
<dbReference type="KEGG" id="tcm:HL41_03095"/>
<sequence>MKIEYEHLNVILQKFKANPYKIFKVNTIHTGYIREFLVKEGDEVKGPSGKWLEKPGTPLFVLEREKNLKTIRAHINGWVQNLRTDLLNRFVEAEETILEIKHPLSQQEIISEILLSALYLVKAPETAKYVLSPGLAAKIEKEGLYKVKIKKGDELLIMTFMKRETPIFFEEDGVFLIYNIYFKPFQLVERGQPLIGLCPEEQLPYLEKIVSRIREEWPL</sequence>
<organism evidence="1 2">
    <name type="scientific">Thermodesulfobacterium commune DSM 2178</name>
    <dbReference type="NCBI Taxonomy" id="289377"/>
    <lineage>
        <taxon>Bacteria</taxon>
        <taxon>Pseudomonadati</taxon>
        <taxon>Thermodesulfobacteriota</taxon>
        <taxon>Thermodesulfobacteria</taxon>
        <taxon>Thermodesulfobacteriales</taxon>
        <taxon>Thermodesulfobacteriaceae</taxon>
        <taxon>Thermodesulfobacterium</taxon>
    </lineage>
</organism>
<dbReference type="Proteomes" id="UP000028481">
    <property type="component" value="Chromosome"/>
</dbReference>
<protein>
    <recommendedName>
        <fullName evidence="3">Biotin attachment protein</fullName>
    </recommendedName>
</protein>
<dbReference type="PaxDb" id="289377-HL41_03095"/>
<evidence type="ECO:0008006" key="3">
    <source>
        <dbReference type="Google" id="ProtNLM"/>
    </source>
</evidence>
<reference evidence="1 2" key="1">
    <citation type="journal article" date="2015" name="Genome Announc.">
        <title>Genome Sequence of a Sulfate-Reducing Thermophilic Bacterium, Thermodesulfobacterium commune DSM 2178T (Phylum Thermodesulfobacteria).</title>
        <authorList>
            <person name="Bhatnagar S."/>
            <person name="Badger J.H."/>
            <person name="Madupu R."/>
            <person name="Khouri H.M."/>
            <person name="O'Connor E.M."/>
            <person name="Robb F.T."/>
            <person name="Ward N.L."/>
            <person name="Eisen J.A."/>
        </authorList>
    </citation>
    <scope>NUCLEOTIDE SEQUENCE [LARGE SCALE GENOMIC DNA]</scope>
    <source>
        <strain evidence="1 2">DSM 2178</strain>
    </source>
</reference>
<dbReference type="HOGENOM" id="CLU_1275963_0_0_0"/>
<dbReference type="EMBL" id="CP008796">
    <property type="protein sequence ID" value="AIH03854.1"/>
    <property type="molecule type" value="Genomic_DNA"/>
</dbReference>
<dbReference type="STRING" id="289377.HL41_03095"/>
<dbReference type="RefSeq" id="WP_038061885.1">
    <property type="nucleotide sequence ID" value="NZ_CP008796.1"/>
</dbReference>
<dbReference type="SUPFAM" id="SSF51230">
    <property type="entry name" value="Single hybrid motif"/>
    <property type="match status" value="1"/>
</dbReference>
<dbReference type="OrthoDB" id="5430121at2"/>
<keyword evidence="2" id="KW-1185">Reference proteome</keyword>
<evidence type="ECO:0000313" key="1">
    <source>
        <dbReference type="EMBL" id="AIH03854.1"/>
    </source>
</evidence>
<proteinExistence type="predicted"/>
<dbReference type="eggNOG" id="COG0511">
    <property type="taxonomic scope" value="Bacteria"/>
</dbReference>
<evidence type="ECO:0000313" key="2">
    <source>
        <dbReference type="Proteomes" id="UP000028481"/>
    </source>
</evidence>
<dbReference type="Gene3D" id="2.40.50.100">
    <property type="match status" value="2"/>
</dbReference>
<dbReference type="AlphaFoldDB" id="A0A075WRB6"/>
<accession>A0A075WRB6</accession>
<name>A0A075WRB6_9BACT</name>
<gene>
    <name evidence="1" type="ORF">HL41_03095</name>
</gene>